<dbReference type="RefSeq" id="XP_002638191.1">
    <property type="nucleotide sequence ID" value="XM_002638145.1"/>
</dbReference>
<dbReference type="eggNOG" id="ENOG502TJ2Y">
    <property type="taxonomic scope" value="Eukaryota"/>
</dbReference>
<dbReference type="CTD" id="8580188"/>
<evidence type="ECO:0000313" key="2">
    <source>
        <dbReference type="EMBL" id="CAP39172.1"/>
    </source>
</evidence>
<dbReference type="Pfam" id="PF10912">
    <property type="entry name" value="Glam1"/>
    <property type="match status" value="1"/>
</dbReference>
<keyword evidence="1" id="KW-0472">Membrane</keyword>
<reference evidence="2 3" key="1">
    <citation type="journal article" date="2003" name="PLoS Biol.">
        <title>The genome sequence of Caenorhabditis briggsae: a platform for comparative genomics.</title>
        <authorList>
            <person name="Stein L.D."/>
            <person name="Bao Z."/>
            <person name="Blasiar D."/>
            <person name="Blumenthal T."/>
            <person name="Brent M.R."/>
            <person name="Chen N."/>
            <person name="Chinwalla A."/>
            <person name="Clarke L."/>
            <person name="Clee C."/>
            <person name="Coghlan A."/>
            <person name="Coulson A."/>
            <person name="D'Eustachio P."/>
            <person name="Fitch D.H."/>
            <person name="Fulton L.A."/>
            <person name="Fulton R.E."/>
            <person name="Griffiths-Jones S."/>
            <person name="Harris T.W."/>
            <person name="Hillier L.W."/>
            <person name="Kamath R."/>
            <person name="Kuwabara P.E."/>
            <person name="Mardis E.R."/>
            <person name="Marra M.A."/>
            <person name="Miner T.L."/>
            <person name="Minx P."/>
            <person name="Mullikin J.C."/>
            <person name="Plumb R.W."/>
            <person name="Rogers J."/>
            <person name="Schein J.E."/>
            <person name="Sohrmann M."/>
            <person name="Spieth J."/>
            <person name="Stajich J.E."/>
            <person name="Wei C."/>
            <person name="Willey D."/>
            <person name="Wilson R.K."/>
            <person name="Durbin R."/>
            <person name="Waterston R.H."/>
        </authorList>
    </citation>
    <scope>NUCLEOTIDE SEQUENCE [LARGE SCALE GENOMIC DNA]</scope>
    <source>
        <strain evidence="2 3">AF16</strain>
    </source>
</reference>
<proteinExistence type="predicted"/>
<dbReference type="InterPro" id="IPR024483">
    <property type="entry name" value="Glam1"/>
</dbReference>
<dbReference type="EMBL" id="HE600969">
    <property type="protein sequence ID" value="CAP39172.1"/>
    <property type="molecule type" value="Genomic_DNA"/>
</dbReference>
<dbReference type="AlphaFoldDB" id="A8Y2P7"/>
<dbReference type="InParanoid" id="A8Y2P7"/>
<sequence>MSLKLGCIPVRGFLLVVSFLGMLSAPSLLLVKPLSTTSHIASVITLAFNGCLFGGALKYNNKALKCCQNVLVCLIVFYFILLCLTPMTFSRFMAYGYDQFLRYEPVEDLANRLKRTVGDDEFSHEKARKEAEAKFILGLLVGVSIVVVIIIHGLYNYMLVVMVQRLRKFIATRSDKDGFDGV</sequence>
<keyword evidence="1" id="KW-0812">Transmembrane</keyword>
<evidence type="ECO:0000313" key="3">
    <source>
        <dbReference type="Proteomes" id="UP000008549"/>
    </source>
</evidence>
<keyword evidence="3" id="KW-1185">Reference proteome</keyword>
<feature type="transmembrane region" description="Helical" evidence="1">
    <location>
        <begin position="69"/>
        <end position="89"/>
    </location>
</feature>
<keyword evidence="1" id="KW-1133">Transmembrane helix</keyword>
<dbReference type="Proteomes" id="UP000008549">
    <property type="component" value="Unassembled WGS sequence"/>
</dbReference>
<dbReference type="PANTHER" id="PTHR35013">
    <property type="entry name" value="PROTEIN CBG22618-RELATED"/>
    <property type="match status" value="1"/>
</dbReference>
<evidence type="ECO:0000256" key="1">
    <source>
        <dbReference type="SAM" id="Phobius"/>
    </source>
</evidence>
<gene>
    <name evidence="2" type="ORF">CBG22620</name>
    <name evidence="2" type="ORF">CBG_22620</name>
</gene>
<feature type="transmembrane region" description="Helical" evidence="1">
    <location>
        <begin position="37"/>
        <end position="57"/>
    </location>
</feature>
<feature type="transmembrane region" description="Helical" evidence="1">
    <location>
        <begin position="135"/>
        <end position="158"/>
    </location>
</feature>
<organism evidence="2 3">
    <name type="scientific">Caenorhabditis briggsae</name>
    <dbReference type="NCBI Taxonomy" id="6238"/>
    <lineage>
        <taxon>Eukaryota</taxon>
        <taxon>Metazoa</taxon>
        <taxon>Ecdysozoa</taxon>
        <taxon>Nematoda</taxon>
        <taxon>Chromadorea</taxon>
        <taxon>Rhabditida</taxon>
        <taxon>Rhabditina</taxon>
        <taxon>Rhabditomorpha</taxon>
        <taxon>Rhabditoidea</taxon>
        <taxon>Rhabditidae</taxon>
        <taxon>Peloderinae</taxon>
        <taxon>Caenorhabditis</taxon>
    </lineage>
</organism>
<dbReference type="KEGG" id="cbr:CBG_22620"/>
<dbReference type="HOGENOM" id="CLU_1355738_0_0_1"/>
<feature type="transmembrane region" description="Helical" evidence="1">
    <location>
        <begin position="12"/>
        <end position="31"/>
    </location>
</feature>
<protein>
    <submittedName>
        <fullName evidence="2">Protein CBG22620</fullName>
    </submittedName>
</protein>
<dbReference type="GeneID" id="8580188"/>
<dbReference type="PANTHER" id="PTHR35013:SF3">
    <property type="entry name" value="TRANSMEMBRANE PROTEIN"/>
    <property type="match status" value="1"/>
</dbReference>
<accession>A8Y2P7</accession>
<name>A8Y2P7_CAEBR</name>
<dbReference type="OMA" id="CEIALFI"/>
<reference evidence="2 3" key="2">
    <citation type="journal article" date="2011" name="PLoS Genet.">
        <title>Caenorhabditis briggsae recombinant inbred line genotypes reveal inter-strain incompatibility and the evolution of recombination.</title>
        <authorList>
            <person name="Ross J.A."/>
            <person name="Koboldt D.C."/>
            <person name="Staisch J.E."/>
            <person name="Chamberlin H.M."/>
            <person name="Gupta B.P."/>
            <person name="Miller R.D."/>
            <person name="Baird S.E."/>
            <person name="Haag E.S."/>
        </authorList>
    </citation>
    <scope>NUCLEOTIDE SEQUENCE [LARGE SCALE GENOMIC DNA]</scope>
    <source>
        <strain evidence="2 3">AF16</strain>
    </source>
</reference>